<dbReference type="AlphaFoldDB" id="A0A2V3U220"/>
<dbReference type="RefSeq" id="WP_110376256.1">
    <property type="nucleotide sequence ID" value="NZ_CAKNFM010000006.1"/>
</dbReference>
<dbReference type="GO" id="GO:0009245">
    <property type="term" value="P:lipid A biosynthetic process"/>
    <property type="evidence" value="ECO:0007669"/>
    <property type="project" value="TreeGrafter"/>
</dbReference>
<evidence type="ECO:0000256" key="8">
    <source>
        <dbReference type="ARBA" id="ARBA00049183"/>
    </source>
</evidence>
<comment type="caution">
    <text evidence="13">The sequence shown here is derived from an EMBL/GenBank/DDBJ whole genome shotgun (WGS) entry which is preliminary data.</text>
</comment>
<organism evidence="13 14">
    <name type="scientific">Chelatococcus asaccharovorans</name>
    <dbReference type="NCBI Taxonomy" id="28210"/>
    <lineage>
        <taxon>Bacteria</taxon>
        <taxon>Pseudomonadati</taxon>
        <taxon>Pseudomonadota</taxon>
        <taxon>Alphaproteobacteria</taxon>
        <taxon>Hyphomicrobiales</taxon>
        <taxon>Chelatococcaceae</taxon>
        <taxon>Chelatococcus</taxon>
    </lineage>
</organism>
<dbReference type="FunFam" id="3.40.50.2000:FF:000032">
    <property type="entry name" value="3-deoxy-D-manno-octulosonic acid transferase"/>
    <property type="match status" value="1"/>
</dbReference>
<sequence>MSKHDSFLLRLYGTIMATLEPVAALVLRLRQRRGKEDPTRLAERRGFPGRPRPEGRIAWVHGASIGEIVSLLPVMERLTRRGFTVLVTSGTVTSAKMITRRLPPRALHQFMPLDVPRYIRRFLNHWEPDLVLVAESELWPNMISEIHDRGIPLILVNARLSERALRRWRRFPRSARHLLQSFDLCLAQSKADAERLATLGAPRVNIAGNLKFDVPAPPADASSLATLTGLIGDRPVWVAASTHSGEEEMVAAAHRMLLAYKPDLLTVIAPRHPERGDAVAEIVRRAGLTVAQRSHGLLPDRHTDIYVADTVGELGLFYRLATVAFIGRSLVPLGGQNPIEPAKLGTAILHGPYVHNFADVYAAIDRRDGAMPISDEESLARALALLFSDAARTRSMARAAAATVEELGGAVERTMDAIEPYILQMHLEARV</sequence>
<dbReference type="UniPathway" id="UPA00958"/>
<evidence type="ECO:0000256" key="9">
    <source>
        <dbReference type="PIRSR" id="PIRSR639901-1"/>
    </source>
</evidence>
<dbReference type="InterPro" id="IPR038107">
    <property type="entry name" value="Glycos_transf_N_sf"/>
</dbReference>
<comment type="subcellular location">
    <subcellularLocation>
        <location evidence="11">Cell membrane</location>
    </subcellularLocation>
</comment>
<dbReference type="GO" id="GO:0043842">
    <property type="term" value="F:Kdo transferase activity"/>
    <property type="evidence" value="ECO:0007669"/>
    <property type="project" value="UniProtKB-EC"/>
</dbReference>
<evidence type="ECO:0000256" key="5">
    <source>
        <dbReference type="ARBA" id="ARBA00019077"/>
    </source>
</evidence>
<evidence type="ECO:0000256" key="2">
    <source>
        <dbReference type="ARBA" id="ARBA00004713"/>
    </source>
</evidence>
<evidence type="ECO:0000256" key="10">
    <source>
        <dbReference type="PIRSR" id="PIRSR639901-2"/>
    </source>
</evidence>
<dbReference type="InterPro" id="IPR039901">
    <property type="entry name" value="Kdotransferase"/>
</dbReference>
<comment type="catalytic activity">
    <reaction evidence="8 11">
        <text>lipid IVA (E. coli) + CMP-3-deoxy-beta-D-manno-octulosonate = alpha-Kdo-(2-&gt;6)-lipid IVA (E. coli) + CMP + H(+)</text>
        <dbReference type="Rhea" id="RHEA:28066"/>
        <dbReference type="ChEBI" id="CHEBI:15378"/>
        <dbReference type="ChEBI" id="CHEBI:58603"/>
        <dbReference type="ChEBI" id="CHEBI:60364"/>
        <dbReference type="ChEBI" id="CHEBI:60377"/>
        <dbReference type="ChEBI" id="CHEBI:85987"/>
        <dbReference type="EC" id="2.4.99.12"/>
    </reaction>
</comment>
<evidence type="ECO:0000256" key="11">
    <source>
        <dbReference type="RuleBase" id="RU365103"/>
    </source>
</evidence>
<comment type="pathway">
    <text evidence="2 11">Bacterial outer membrane biogenesis; LPS core biosynthesis.</text>
</comment>
<gene>
    <name evidence="13" type="ORF">C7450_108279</name>
</gene>
<dbReference type="Gene3D" id="3.40.50.11720">
    <property type="entry name" value="3-Deoxy-D-manno-octulosonic-acid transferase, N-terminal domain"/>
    <property type="match status" value="1"/>
</dbReference>
<evidence type="ECO:0000313" key="14">
    <source>
        <dbReference type="Proteomes" id="UP000248021"/>
    </source>
</evidence>
<keyword evidence="11" id="KW-1003">Cell membrane</keyword>
<dbReference type="InterPro" id="IPR007507">
    <property type="entry name" value="Glycos_transf_N"/>
</dbReference>
<evidence type="ECO:0000256" key="6">
    <source>
        <dbReference type="ARBA" id="ARBA00022679"/>
    </source>
</evidence>
<comment type="function">
    <text evidence="1 11">Involved in lipopolysaccharide (LPS) biosynthesis. Catalyzes the transfer of 3-deoxy-D-manno-octulosonate (Kdo) residue(s) from CMP-Kdo to lipid IV(A), the tetraacyldisaccharide-1,4'-bisphosphate precursor of lipid A.</text>
</comment>
<evidence type="ECO:0000256" key="1">
    <source>
        <dbReference type="ARBA" id="ARBA00003394"/>
    </source>
</evidence>
<dbReference type="Proteomes" id="UP000248021">
    <property type="component" value="Unassembled WGS sequence"/>
</dbReference>
<dbReference type="GO" id="GO:0009244">
    <property type="term" value="P:lipopolysaccharide core region biosynthetic process"/>
    <property type="evidence" value="ECO:0007669"/>
    <property type="project" value="UniProtKB-UniRule"/>
</dbReference>
<evidence type="ECO:0000256" key="4">
    <source>
        <dbReference type="ARBA" id="ARBA00012621"/>
    </source>
</evidence>
<keyword evidence="6 11" id="KW-0808">Transferase</keyword>
<proteinExistence type="inferred from homology"/>
<evidence type="ECO:0000259" key="12">
    <source>
        <dbReference type="Pfam" id="PF04413"/>
    </source>
</evidence>
<dbReference type="PANTHER" id="PTHR42755:SF1">
    <property type="entry name" value="3-DEOXY-D-MANNO-OCTULOSONIC ACID TRANSFERASE, MITOCHONDRIAL-RELATED"/>
    <property type="match status" value="1"/>
</dbReference>
<accession>A0A2V3U220</accession>
<feature type="domain" description="3-deoxy-D-manno-octulosonic-acid transferase N-terminal" evidence="12">
    <location>
        <begin position="40"/>
        <end position="214"/>
    </location>
</feature>
<feature type="active site" description="Proton acceptor" evidence="9">
    <location>
        <position position="67"/>
    </location>
</feature>
<comment type="similarity">
    <text evidence="3">Belongs to the glycosyltransferase group 1 family. Glycosyltransferase 30 subfamily.</text>
</comment>
<keyword evidence="14" id="KW-1185">Reference proteome</keyword>
<dbReference type="OrthoDB" id="9789797at2"/>
<dbReference type="EMBL" id="QJJK01000008">
    <property type="protein sequence ID" value="PXW56527.1"/>
    <property type="molecule type" value="Genomic_DNA"/>
</dbReference>
<keyword evidence="11" id="KW-0472">Membrane</keyword>
<dbReference type="GO" id="GO:0005886">
    <property type="term" value="C:plasma membrane"/>
    <property type="evidence" value="ECO:0007669"/>
    <property type="project" value="UniProtKB-SubCell"/>
</dbReference>
<feature type="site" description="Transition state stabilizer" evidence="10">
    <location>
        <position position="135"/>
    </location>
</feature>
<protein>
    <recommendedName>
        <fullName evidence="5 11">3-deoxy-D-manno-octulosonic acid transferase</fullName>
        <shortName evidence="11">Kdo transferase</shortName>
        <ecNumber evidence="4 11">2.4.99.12</ecNumber>
    </recommendedName>
    <alternativeName>
        <fullName evidence="7 11">Lipid IV(A) 3-deoxy-D-manno-octulosonic acid transferase</fullName>
    </alternativeName>
</protein>
<dbReference type="Pfam" id="PF04413">
    <property type="entry name" value="Glycos_transf_N"/>
    <property type="match status" value="1"/>
</dbReference>
<dbReference type="PANTHER" id="PTHR42755">
    <property type="entry name" value="3-DEOXY-MANNO-OCTULOSONATE CYTIDYLYLTRANSFERASE"/>
    <property type="match status" value="1"/>
</dbReference>
<name>A0A2V3U220_9HYPH</name>
<dbReference type="Gene3D" id="3.40.50.2000">
    <property type="entry name" value="Glycogen Phosphorylase B"/>
    <property type="match status" value="1"/>
</dbReference>
<dbReference type="SUPFAM" id="SSF53756">
    <property type="entry name" value="UDP-Glycosyltransferase/glycogen phosphorylase"/>
    <property type="match status" value="1"/>
</dbReference>
<reference evidence="13 14" key="1">
    <citation type="submission" date="2018-05" db="EMBL/GenBank/DDBJ databases">
        <title>Genomic Encyclopedia of Type Strains, Phase IV (KMG-IV): sequencing the most valuable type-strain genomes for metagenomic binning, comparative biology and taxonomic classification.</title>
        <authorList>
            <person name="Goeker M."/>
        </authorList>
    </citation>
    <scope>NUCLEOTIDE SEQUENCE [LARGE SCALE GENOMIC DNA]</scope>
    <source>
        <strain evidence="13 14">DSM 6462</strain>
    </source>
</reference>
<evidence type="ECO:0000256" key="3">
    <source>
        <dbReference type="ARBA" id="ARBA00006380"/>
    </source>
</evidence>
<keyword evidence="11" id="KW-0448">Lipopolysaccharide biosynthesis</keyword>
<evidence type="ECO:0000313" key="13">
    <source>
        <dbReference type="EMBL" id="PXW56527.1"/>
    </source>
</evidence>
<feature type="site" description="Transition state stabilizer" evidence="10">
    <location>
        <position position="211"/>
    </location>
</feature>
<dbReference type="EC" id="2.4.99.12" evidence="4 11"/>
<evidence type="ECO:0000256" key="7">
    <source>
        <dbReference type="ARBA" id="ARBA00031445"/>
    </source>
</evidence>